<dbReference type="Pfam" id="PF07883">
    <property type="entry name" value="Cupin_2"/>
    <property type="match status" value="1"/>
</dbReference>
<sequence length="139" mass="14825">MLASTSLKFLFAGLGLALSLPVFAHGDGANAEKIEVQQEQKLPDAAGKKGLMITVSYEPGQASGAHVHSGSVFAYVLEGAVISQLEGQKPVTYQAGQSWYEAPNTPHLVSRNASNQKPAKLLVWMLLDEKAPVLTPLKQ</sequence>
<protein>
    <submittedName>
        <fullName evidence="3">Cupin domain-containing protein</fullName>
    </submittedName>
</protein>
<evidence type="ECO:0000256" key="1">
    <source>
        <dbReference type="SAM" id="SignalP"/>
    </source>
</evidence>
<reference evidence="3 4" key="1">
    <citation type="submission" date="2019-04" db="EMBL/GenBank/DDBJ databases">
        <authorList>
            <person name="Li M."/>
        </authorList>
    </citation>
    <scope>NUCLEOTIDE SEQUENCE [LARGE SCALE GENOMIC DNA]</scope>
    <source>
        <strain evidence="3 4">LAM1902</strain>
    </source>
</reference>
<dbReference type="InterPro" id="IPR011051">
    <property type="entry name" value="RmlC_Cupin_sf"/>
</dbReference>
<feature type="domain" description="Cupin type-2" evidence="2">
    <location>
        <begin position="55"/>
        <end position="124"/>
    </location>
</feature>
<dbReference type="RefSeq" id="WP_138523818.1">
    <property type="nucleotide sequence ID" value="NZ_JAOCBK010000012.1"/>
</dbReference>
<dbReference type="SUPFAM" id="SSF51182">
    <property type="entry name" value="RmlC-like cupins"/>
    <property type="match status" value="1"/>
</dbReference>
<evidence type="ECO:0000313" key="3">
    <source>
        <dbReference type="EMBL" id="TLX75864.1"/>
    </source>
</evidence>
<dbReference type="PANTHER" id="PTHR38599:SF1">
    <property type="entry name" value="CUPIN DOMAIN PROTEIN (AFU_ORTHOLOGUE AFUA_3G13620)"/>
    <property type="match status" value="1"/>
</dbReference>
<accession>A0A5R9R220</accession>
<dbReference type="PANTHER" id="PTHR38599">
    <property type="entry name" value="CUPIN DOMAIN PROTEIN (AFU_ORTHOLOGUE AFUA_3G13620)"/>
    <property type="match status" value="1"/>
</dbReference>
<organism evidence="3 4">
    <name type="scientific">Pseudomonas nicosulfuronedens</name>
    <dbReference type="NCBI Taxonomy" id="2571105"/>
    <lineage>
        <taxon>Bacteria</taxon>
        <taxon>Pseudomonadati</taxon>
        <taxon>Pseudomonadota</taxon>
        <taxon>Gammaproteobacteria</taxon>
        <taxon>Pseudomonadales</taxon>
        <taxon>Pseudomonadaceae</taxon>
        <taxon>Pseudomonas</taxon>
    </lineage>
</organism>
<gene>
    <name evidence="3" type="ORF">FAS41_15755</name>
</gene>
<dbReference type="CDD" id="cd02234">
    <property type="entry name" value="cupin_BLR7677-like"/>
    <property type="match status" value="1"/>
</dbReference>
<keyword evidence="1" id="KW-0732">Signal</keyword>
<evidence type="ECO:0000313" key="4">
    <source>
        <dbReference type="Proteomes" id="UP000306635"/>
    </source>
</evidence>
<keyword evidence="4" id="KW-1185">Reference proteome</keyword>
<comment type="caution">
    <text evidence="3">The sequence shown here is derived from an EMBL/GenBank/DDBJ whole genome shotgun (WGS) entry which is preliminary data.</text>
</comment>
<dbReference type="Gene3D" id="2.60.120.10">
    <property type="entry name" value="Jelly Rolls"/>
    <property type="match status" value="1"/>
</dbReference>
<dbReference type="InterPro" id="IPR014710">
    <property type="entry name" value="RmlC-like_jellyroll"/>
</dbReference>
<dbReference type="InterPro" id="IPR013096">
    <property type="entry name" value="Cupin_2"/>
</dbReference>
<dbReference type="EMBL" id="SWDV01000018">
    <property type="protein sequence ID" value="TLX75864.1"/>
    <property type="molecule type" value="Genomic_DNA"/>
</dbReference>
<feature type="signal peptide" evidence="1">
    <location>
        <begin position="1"/>
        <end position="24"/>
    </location>
</feature>
<name>A0A5R9R220_9PSED</name>
<proteinExistence type="predicted"/>
<dbReference type="Proteomes" id="UP000306635">
    <property type="component" value="Unassembled WGS sequence"/>
</dbReference>
<dbReference type="AlphaFoldDB" id="A0A5R9R220"/>
<dbReference type="OrthoDB" id="195923at2"/>
<feature type="chain" id="PRO_5024357985" evidence="1">
    <location>
        <begin position="25"/>
        <end position="139"/>
    </location>
</feature>
<evidence type="ECO:0000259" key="2">
    <source>
        <dbReference type="Pfam" id="PF07883"/>
    </source>
</evidence>